<reference evidence="2" key="1">
    <citation type="submission" date="2020-06" db="EMBL/GenBank/DDBJ databases">
        <title>WGS assembly of Ceratodon purpureus strain R40.</title>
        <authorList>
            <person name="Carey S.B."/>
            <person name="Jenkins J."/>
            <person name="Shu S."/>
            <person name="Lovell J.T."/>
            <person name="Sreedasyam A."/>
            <person name="Maumus F."/>
            <person name="Tiley G.P."/>
            <person name="Fernandez-Pozo N."/>
            <person name="Barry K."/>
            <person name="Chen C."/>
            <person name="Wang M."/>
            <person name="Lipzen A."/>
            <person name="Daum C."/>
            <person name="Saski C.A."/>
            <person name="Payton A.C."/>
            <person name="Mcbreen J.C."/>
            <person name="Conrad R.E."/>
            <person name="Kollar L.M."/>
            <person name="Olsson S."/>
            <person name="Huttunen S."/>
            <person name="Landis J.B."/>
            <person name="Wickett N.J."/>
            <person name="Johnson M.G."/>
            <person name="Rensing S.A."/>
            <person name="Grimwood J."/>
            <person name="Schmutz J."/>
            <person name="Mcdaniel S.F."/>
        </authorList>
    </citation>
    <scope>NUCLEOTIDE SEQUENCE</scope>
    <source>
        <strain evidence="2">R40</strain>
    </source>
</reference>
<keyword evidence="3" id="KW-1185">Reference proteome</keyword>
<protein>
    <submittedName>
        <fullName evidence="2">Uncharacterized protein</fullName>
    </submittedName>
</protein>
<organism evidence="2 3">
    <name type="scientific">Ceratodon purpureus</name>
    <name type="common">Fire moss</name>
    <name type="synonym">Dicranum purpureum</name>
    <dbReference type="NCBI Taxonomy" id="3225"/>
    <lineage>
        <taxon>Eukaryota</taxon>
        <taxon>Viridiplantae</taxon>
        <taxon>Streptophyta</taxon>
        <taxon>Embryophyta</taxon>
        <taxon>Bryophyta</taxon>
        <taxon>Bryophytina</taxon>
        <taxon>Bryopsida</taxon>
        <taxon>Dicranidae</taxon>
        <taxon>Pseudoditrichales</taxon>
        <taxon>Ditrichaceae</taxon>
        <taxon>Ceratodon</taxon>
    </lineage>
</organism>
<sequence length="51" mass="5575">MQKLSGDSSQNAVLRWPFPQTGSCDTGMSPPLLKSSSPSSPFPPLNLSWRR</sequence>
<evidence type="ECO:0000313" key="2">
    <source>
        <dbReference type="EMBL" id="KAG0573292.1"/>
    </source>
</evidence>
<dbReference type="EMBL" id="CM026426">
    <property type="protein sequence ID" value="KAG0573292.1"/>
    <property type="molecule type" value="Genomic_DNA"/>
</dbReference>
<dbReference type="AlphaFoldDB" id="A0A8T0HQS2"/>
<feature type="compositionally biased region" description="Low complexity" evidence="1">
    <location>
        <begin position="29"/>
        <end position="51"/>
    </location>
</feature>
<name>A0A8T0HQS2_CERPU</name>
<feature type="compositionally biased region" description="Polar residues" evidence="1">
    <location>
        <begin position="1"/>
        <end position="12"/>
    </location>
</feature>
<gene>
    <name evidence="2" type="ORF">KC19_VG165800</name>
</gene>
<accession>A0A8T0HQS2</accession>
<proteinExistence type="predicted"/>
<dbReference type="Proteomes" id="UP000822688">
    <property type="component" value="Chromosome V"/>
</dbReference>
<evidence type="ECO:0000313" key="3">
    <source>
        <dbReference type="Proteomes" id="UP000822688"/>
    </source>
</evidence>
<comment type="caution">
    <text evidence="2">The sequence shown here is derived from an EMBL/GenBank/DDBJ whole genome shotgun (WGS) entry which is preliminary data.</text>
</comment>
<evidence type="ECO:0000256" key="1">
    <source>
        <dbReference type="SAM" id="MobiDB-lite"/>
    </source>
</evidence>
<feature type="region of interest" description="Disordered" evidence="1">
    <location>
        <begin position="1"/>
        <end position="51"/>
    </location>
</feature>